<protein>
    <submittedName>
        <fullName evidence="2">Uncharacterized protein</fullName>
    </submittedName>
</protein>
<dbReference type="EMBL" id="FXAZ01000003">
    <property type="protein sequence ID" value="SMG42770.1"/>
    <property type="molecule type" value="Genomic_DNA"/>
</dbReference>
<proteinExistence type="predicted"/>
<feature type="compositionally biased region" description="Low complexity" evidence="1">
    <location>
        <begin position="78"/>
        <end position="92"/>
    </location>
</feature>
<evidence type="ECO:0000313" key="2">
    <source>
        <dbReference type="EMBL" id="SMG42770.1"/>
    </source>
</evidence>
<dbReference type="Proteomes" id="UP000193834">
    <property type="component" value="Unassembled WGS sequence"/>
</dbReference>
<sequence>MKKMKRPGENISLKTKKNEDPAIMDWINSQSNLMDSLRYLIEREICQFGVRNLQTVVPTERNGWREGQYGFANDSEVSRAGSADSSASGMARPSIDSSEEEALEAVQEPEAEEEELADEDIEAWV</sequence>
<feature type="compositionally biased region" description="Acidic residues" evidence="1">
    <location>
        <begin position="97"/>
        <end position="125"/>
    </location>
</feature>
<feature type="region of interest" description="Disordered" evidence="1">
    <location>
        <begin position="73"/>
        <end position="125"/>
    </location>
</feature>
<reference evidence="2 3" key="1">
    <citation type="submission" date="2017-04" db="EMBL/GenBank/DDBJ databases">
        <authorList>
            <person name="Afonso C.L."/>
            <person name="Miller P.J."/>
            <person name="Scott M.A."/>
            <person name="Spackman E."/>
            <person name="Goraichik I."/>
            <person name="Dimitrov K.M."/>
            <person name="Suarez D.L."/>
            <person name="Swayne D.E."/>
        </authorList>
    </citation>
    <scope>NUCLEOTIDE SEQUENCE [LARGE SCALE GENOMIC DNA]</scope>
    <source>
        <strain evidence="2 3">11</strain>
    </source>
</reference>
<evidence type="ECO:0000313" key="3">
    <source>
        <dbReference type="Proteomes" id="UP000193834"/>
    </source>
</evidence>
<keyword evidence="3" id="KW-1185">Reference proteome</keyword>
<accession>A0A1X7KPS1</accession>
<evidence type="ECO:0000256" key="1">
    <source>
        <dbReference type="SAM" id="MobiDB-lite"/>
    </source>
</evidence>
<name>A0A1X7KPS1_9BACL</name>
<dbReference type="AlphaFoldDB" id="A0A1X7KPS1"/>
<gene>
    <name evidence="2" type="ORF">SAMN06295960_2530</name>
</gene>
<dbReference type="OrthoDB" id="2450266at2"/>
<organism evidence="2 3">
    <name type="scientific">Paenibacillus aquistagni</name>
    <dbReference type="NCBI Taxonomy" id="1852522"/>
    <lineage>
        <taxon>Bacteria</taxon>
        <taxon>Bacillati</taxon>
        <taxon>Bacillota</taxon>
        <taxon>Bacilli</taxon>
        <taxon>Bacillales</taxon>
        <taxon>Paenibacillaceae</taxon>
        <taxon>Paenibacillus</taxon>
    </lineage>
</organism>